<dbReference type="InterPro" id="IPR029058">
    <property type="entry name" value="AB_hydrolase_fold"/>
</dbReference>
<dbReference type="Pfam" id="PF00326">
    <property type="entry name" value="Peptidase_S9"/>
    <property type="match status" value="2"/>
</dbReference>
<evidence type="ECO:0000313" key="3">
    <source>
        <dbReference type="Proteomes" id="UP000734854"/>
    </source>
</evidence>
<name>A0A8J5KZ71_ZINOF</name>
<dbReference type="InterPro" id="IPR001375">
    <property type="entry name" value="Peptidase_S9_cat"/>
</dbReference>
<comment type="caution">
    <text evidence="2">The sequence shown here is derived from an EMBL/GenBank/DDBJ whole genome shotgun (WGS) entry which is preliminary data.</text>
</comment>
<dbReference type="Gene3D" id="3.40.50.1820">
    <property type="entry name" value="alpha/beta hydrolase"/>
    <property type="match status" value="2"/>
</dbReference>
<feature type="domain" description="Peptidase S9 prolyl oligopeptidase catalytic" evidence="1">
    <location>
        <begin position="534"/>
        <end position="723"/>
    </location>
</feature>
<reference evidence="2 3" key="1">
    <citation type="submission" date="2020-08" db="EMBL/GenBank/DDBJ databases">
        <title>Plant Genome Project.</title>
        <authorList>
            <person name="Zhang R.-G."/>
        </authorList>
    </citation>
    <scope>NUCLEOTIDE SEQUENCE [LARGE SCALE GENOMIC DNA]</scope>
    <source>
        <tissue evidence="2">Rhizome</tissue>
    </source>
</reference>
<evidence type="ECO:0000313" key="2">
    <source>
        <dbReference type="EMBL" id="KAG6502029.1"/>
    </source>
</evidence>
<dbReference type="SUPFAM" id="SSF53474">
    <property type="entry name" value="alpha/beta-Hydrolases"/>
    <property type="match status" value="2"/>
</dbReference>
<dbReference type="InterPro" id="IPR050585">
    <property type="entry name" value="Xaa-Pro_dipeptidyl-ppase/CocE"/>
</dbReference>
<keyword evidence="3" id="KW-1185">Reference proteome</keyword>
<organism evidence="2 3">
    <name type="scientific">Zingiber officinale</name>
    <name type="common">Ginger</name>
    <name type="synonym">Amomum zingiber</name>
    <dbReference type="NCBI Taxonomy" id="94328"/>
    <lineage>
        <taxon>Eukaryota</taxon>
        <taxon>Viridiplantae</taxon>
        <taxon>Streptophyta</taxon>
        <taxon>Embryophyta</taxon>
        <taxon>Tracheophyta</taxon>
        <taxon>Spermatophyta</taxon>
        <taxon>Magnoliopsida</taxon>
        <taxon>Liliopsida</taxon>
        <taxon>Zingiberales</taxon>
        <taxon>Zingiberaceae</taxon>
        <taxon>Zingiber</taxon>
    </lineage>
</organism>
<protein>
    <recommendedName>
        <fullName evidence="1">Peptidase S9 prolyl oligopeptidase catalytic domain-containing protein</fullName>
    </recommendedName>
</protein>
<evidence type="ECO:0000259" key="1">
    <source>
        <dbReference type="Pfam" id="PF00326"/>
    </source>
</evidence>
<dbReference type="SUPFAM" id="SSF82171">
    <property type="entry name" value="DPP6 N-terminal domain-like"/>
    <property type="match status" value="2"/>
</dbReference>
<dbReference type="PANTHER" id="PTHR43056:SF5">
    <property type="entry name" value="PEPTIDASE S9 PROLYL OLIGOPEPTIDASE CATALYTIC DOMAIN-CONTAINING PROTEIN"/>
    <property type="match status" value="1"/>
</dbReference>
<sequence>MAAPVSTALWATRYSALLLASSAHLRFPFGPARTRQHLIRRFRPFTAMAAASTSTSYLPDAAEKVTSPYGSWKSPITADVVSSSGKKLGGLAVAGDGRLVWIETRPDEGGRAVLVKESASIEEKPMDIIPPEFASRTLAQEYGGGDFAVLDDTVIFSNYKDQRLYKLTIGSSAPIPITPDYGGTLVCFADGSYDPHFNRYLTVMEDHRKGSLNNPSTIIASIDLNAINIDEPKELVVGNDFYAFPRVDPNGKRMAWIEWSHPNMPWDKAELWVGYFSENGHLSNRICVAGGDPSIVESPTEPKWSPKGELFFVTDRGSGFWNLYKWVKLALALRFGVLVAHRLGKIMYIEDEKKNEVIAIYSLDAEFTKPLWVFGISSYDFVWKDGESSKIICTYRQNGSSYLGILDYGTNWFSLLDIHLTDIGNLVSRGSCLYVEGASAAHPLSIVKVNLDVNQSNATKSSVLWSSSPDATKYDSYFSSPEVIEFPTEHPGQNAYAYFYPPSSPTYKASVDEKPPLLLQSHGGPTSETSSGLDLKIQYWTSRGWAFVDVNYGGSYGRAYRERLLGQWGIVDVNDCCSCAKFLVESGKVDGERLCVTGGSAGGYTTLASLVFKETFKAGASLYGVADLSLLRAETHKFESHYVDNLVGDEKAYLERSPINHVDKFNCPVVPPDQARTIHKALKDKGLPVALVEYEGEQHGFRKAENIKFTLEQEMVFFARLVGHFEVADPIIPIKIDNFDDYGRFPAFLIAGPLRYSALLSSHGIAAVVSRLSGPLGMHPALLSSRSSGRFTALLATHYFYAALLLCPSSLPVRTRTHEAKPDPALSTFSLPWPLRRPRVRTFPTPLRRLLRLMALGSPRLPPTSSAVLARSSEAWPLPEMAGLFGSRLDTTKEALFNKNSLALVVPKLPTNGNGSVYLLRAVLVKESAKMEEKPMDIIPPEFASRTLAQYGGGAFAVLDDTIIFSNYKDQRLYKLTIGSSTPIPITPDYRGTLVCYADGSYDPHFNRYLTVMEDHRKGSLNKPIIIIASIDLNAISTNEPKELVVGNDFYAFPRVDPNGKRMAWIEWSHPNMPWDKAELWVGYFSENGDLSNRICVAGGDPTIVESPTEPKWSPKGELFFITDRGSGFWNLYKWVKLALALCFGVLVIMIKVQDDPDEKKNEVVAIYSLDAEFTKPLWVFGISSYDFVWKDGDSSQIICTYRQNGRSFLGILDYGTNWFSLLDIHLIDIGNLVRASTTHPLSIFKVNLDVNQSNATKSSILWSSSPDATKYDSYFSFPEVIEFPTEHPGQNAYAFFYPPSSPTYKASVDEKPPLLLESHGPTGEASCGLNLKIQYWTSRGWAFVDVNYGGSTGCYGREYRERILGQWGIVDVNDCCSCAKFLVESGKVDGERLCVTGRSASGYTTLASLAFKETFKAGASLYGVADLSLFTVEAIKFESHYFDNLVGDEKAYLERSPINHVDKFSCPVILFQGLDDKVVPPVHARMIHKALKDKGLPVALVEYEGEQHWSRKPENIKFTLEQQMVFFARLVGHFEVADPIIPIKIDNFD</sequence>
<gene>
    <name evidence="2" type="ORF">ZIOFF_041916</name>
</gene>
<dbReference type="PANTHER" id="PTHR43056">
    <property type="entry name" value="PEPTIDASE S9 PROLYL OLIGOPEPTIDASE"/>
    <property type="match status" value="1"/>
</dbReference>
<dbReference type="GO" id="GO:0006508">
    <property type="term" value="P:proteolysis"/>
    <property type="evidence" value="ECO:0007669"/>
    <property type="project" value="InterPro"/>
</dbReference>
<dbReference type="GO" id="GO:0008236">
    <property type="term" value="F:serine-type peptidase activity"/>
    <property type="evidence" value="ECO:0007669"/>
    <property type="project" value="InterPro"/>
</dbReference>
<dbReference type="EMBL" id="JACMSC010000011">
    <property type="protein sequence ID" value="KAG6502029.1"/>
    <property type="molecule type" value="Genomic_DNA"/>
</dbReference>
<dbReference type="Proteomes" id="UP000734854">
    <property type="component" value="Unassembled WGS sequence"/>
</dbReference>
<accession>A0A8J5KZ71</accession>
<proteinExistence type="predicted"/>
<feature type="domain" description="Peptidase S9 prolyl oligopeptidase catalytic" evidence="1">
    <location>
        <begin position="1332"/>
        <end position="1533"/>
    </location>
</feature>